<dbReference type="GO" id="GO:0008270">
    <property type="term" value="F:zinc ion binding"/>
    <property type="evidence" value="ECO:0007669"/>
    <property type="project" value="InterPro"/>
</dbReference>
<protein>
    <submittedName>
        <fullName evidence="2">4,5-DOPA dioxygenase extradiol</fullName>
    </submittedName>
</protein>
<keyword evidence="2" id="KW-0223">Dioxygenase</keyword>
<dbReference type="PANTHER" id="PTHR30096:SF0">
    <property type="entry name" value="4,5-DOPA DIOXYGENASE EXTRADIOL-LIKE PROTEIN"/>
    <property type="match status" value="1"/>
</dbReference>
<evidence type="ECO:0000256" key="1">
    <source>
        <dbReference type="ARBA" id="ARBA00023002"/>
    </source>
</evidence>
<dbReference type="GO" id="GO:0051213">
    <property type="term" value="F:dioxygenase activity"/>
    <property type="evidence" value="ECO:0007669"/>
    <property type="project" value="UniProtKB-KW"/>
</dbReference>
<name>A0A2P6AQK7_9GAMM</name>
<dbReference type="Proteomes" id="UP000243900">
    <property type="component" value="Unassembled WGS sequence"/>
</dbReference>
<keyword evidence="3" id="KW-1185">Reference proteome</keyword>
<keyword evidence="1" id="KW-0560">Oxidoreductase</keyword>
<dbReference type="RefSeq" id="WP_146089329.1">
    <property type="nucleotide sequence ID" value="NZ_PTQZ01000303.1"/>
</dbReference>
<dbReference type="PANTHER" id="PTHR30096">
    <property type="entry name" value="4,5-DOPA DIOXYGENASE EXTRADIOL-LIKE PROTEIN"/>
    <property type="match status" value="1"/>
</dbReference>
<comment type="caution">
    <text evidence="2">The sequence shown here is derived from an EMBL/GenBank/DDBJ whole genome shotgun (WGS) entry which is preliminary data.</text>
</comment>
<dbReference type="Gene3D" id="3.40.830.10">
    <property type="entry name" value="LigB-like"/>
    <property type="match status" value="1"/>
</dbReference>
<proteinExistence type="predicted"/>
<feature type="non-terminal residue" evidence="2">
    <location>
        <position position="1"/>
    </location>
</feature>
<gene>
    <name evidence="2" type="ORF">C5O18_09350</name>
</gene>
<evidence type="ECO:0000313" key="2">
    <source>
        <dbReference type="EMBL" id="PQA31276.1"/>
    </source>
</evidence>
<organism evidence="2 3">
    <name type="scientific">Amnimonas aquatica</name>
    <dbReference type="NCBI Taxonomy" id="2094561"/>
    <lineage>
        <taxon>Bacteria</taxon>
        <taxon>Pseudomonadati</taxon>
        <taxon>Pseudomonadota</taxon>
        <taxon>Gammaproteobacteria</taxon>
        <taxon>Moraxellales</taxon>
        <taxon>Moraxellaceae</taxon>
        <taxon>Amnimonas</taxon>
    </lineage>
</organism>
<sequence>ADIPVVQLSLARHRDGPWHYQLARHLAPLRDEGVLIVASGDMVHNLRLLRWPLDRAEPWALHAQQRFNRLIAEGAHGALQHYETLGAEAQLAIPTPEHYLPLLYALALQTDDDEIRTFNDDVLGSLSMTSLIIGAQPAAA</sequence>
<dbReference type="SUPFAM" id="SSF53213">
    <property type="entry name" value="LigB-like"/>
    <property type="match status" value="1"/>
</dbReference>
<reference evidence="3" key="1">
    <citation type="submission" date="2018-02" db="EMBL/GenBank/DDBJ databases">
        <title>Genome sequencing of Solimonas sp. HR-BB.</title>
        <authorList>
            <person name="Lee Y."/>
            <person name="Jeon C.O."/>
        </authorList>
    </citation>
    <scope>NUCLEOTIDE SEQUENCE [LARGE SCALE GENOMIC DNA]</scope>
    <source>
        <strain evidence="3">HR-E</strain>
    </source>
</reference>
<dbReference type="AlphaFoldDB" id="A0A2P6AQK7"/>
<accession>A0A2P6AQK7</accession>
<dbReference type="EMBL" id="PTQZ01000303">
    <property type="protein sequence ID" value="PQA31276.1"/>
    <property type="molecule type" value="Genomic_DNA"/>
</dbReference>
<dbReference type="InterPro" id="IPR014436">
    <property type="entry name" value="Extradiol_dOase_DODA"/>
</dbReference>
<dbReference type="CDD" id="cd07363">
    <property type="entry name" value="45_DOPA_Dioxygenase"/>
    <property type="match status" value="1"/>
</dbReference>
<evidence type="ECO:0000313" key="3">
    <source>
        <dbReference type="Proteomes" id="UP000243900"/>
    </source>
</evidence>